<protein>
    <submittedName>
        <fullName evidence="1">Uncharacterized protein</fullName>
    </submittedName>
</protein>
<dbReference type="Proteomes" id="UP001060085">
    <property type="component" value="Linkage Group LG01"/>
</dbReference>
<evidence type="ECO:0000313" key="1">
    <source>
        <dbReference type="EMBL" id="KAI5681344.1"/>
    </source>
</evidence>
<dbReference type="EMBL" id="CM044701">
    <property type="protein sequence ID" value="KAI5681344.1"/>
    <property type="molecule type" value="Genomic_DNA"/>
</dbReference>
<evidence type="ECO:0000313" key="2">
    <source>
        <dbReference type="Proteomes" id="UP001060085"/>
    </source>
</evidence>
<organism evidence="1 2">
    <name type="scientific">Catharanthus roseus</name>
    <name type="common">Madagascar periwinkle</name>
    <name type="synonym">Vinca rosea</name>
    <dbReference type="NCBI Taxonomy" id="4058"/>
    <lineage>
        <taxon>Eukaryota</taxon>
        <taxon>Viridiplantae</taxon>
        <taxon>Streptophyta</taxon>
        <taxon>Embryophyta</taxon>
        <taxon>Tracheophyta</taxon>
        <taxon>Spermatophyta</taxon>
        <taxon>Magnoliopsida</taxon>
        <taxon>eudicotyledons</taxon>
        <taxon>Gunneridae</taxon>
        <taxon>Pentapetalae</taxon>
        <taxon>asterids</taxon>
        <taxon>lamiids</taxon>
        <taxon>Gentianales</taxon>
        <taxon>Apocynaceae</taxon>
        <taxon>Rauvolfioideae</taxon>
        <taxon>Vinceae</taxon>
        <taxon>Catharanthinae</taxon>
        <taxon>Catharanthus</taxon>
    </lineage>
</organism>
<name>A0ACC0C972_CATRO</name>
<comment type="caution">
    <text evidence="1">The sequence shown here is derived from an EMBL/GenBank/DDBJ whole genome shotgun (WGS) entry which is preliminary data.</text>
</comment>
<sequence length="190" mass="21237">MYTENLVREFYAKLTAGIKDPQVHIWCGLCEGDYITLTLANIVEFLSCPHYAEIKGTVLDEDVDWDHVAQCFLPPTQLQYLLPLLDPPSNNPQGGPPTRSVSITPAPETSARASQHPFADIELPKVISKLDQIETAVAKIGTKFLSKLDIVHDRLTTMMTTHVVSSGWYLVSSEFSKVNSTRDPLEIIRR</sequence>
<reference evidence="2" key="1">
    <citation type="journal article" date="2023" name="Nat. Plants">
        <title>Single-cell RNA sequencing provides a high-resolution roadmap for understanding the multicellular compartmentation of specialized metabolism.</title>
        <authorList>
            <person name="Sun S."/>
            <person name="Shen X."/>
            <person name="Li Y."/>
            <person name="Li Y."/>
            <person name="Wang S."/>
            <person name="Li R."/>
            <person name="Zhang H."/>
            <person name="Shen G."/>
            <person name="Guo B."/>
            <person name="Wei J."/>
            <person name="Xu J."/>
            <person name="St-Pierre B."/>
            <person name="Chen S."/>
            <person name="Sun C."/>
        </authorList>
    </citation>
    <scope>NUCLEOTIDE SEQUENCE [LARGE SCALE GENOMIC DNA]</scope>
</reference>
<proteinExistence type="predicted"/>
<gene>
    <name evidence="1" type="ORF">M9H77_02571</name>
</gene>
<accession>A0ACC0C972</accession>
<keyword evidence="2" id="KW-1185">Reference proteome</keyword>